<dbReference type="EMBL" id="OY731400">
    <property type="protein sequence ID" value="CAJ1935411.1"/>
    <property type="molecule type" value="Genomic_DNA"/>
</dbReference>
<dbReference type="AlphaFoldDB" id="A0AA86SBW4"/>
<proteinExistence type="predicted"/>
<accession>A0AA86SBW4</accession>
<name>A0AA86SBW4_9FABA</name>
<evidence type="ECO:0000313" key="2">
    <source>
        <dbReference type="Proteomes" id="UP001189624"/>
    </source>
</evidence>
<gene>
    <name evidence="1" type="ORF">AYBTSS11_LOCUS6890</name>
</gene>
<dbReference type="Proteomes" id="UP001189624">
    <property type="component" value="Chromosome 3"/>
</dbReference>
<sequence length="65" mass="7796">MAVSNECLWFPIARDAHETETGAGKRELRLKQSRYLFRKMKKGSWGKESGRRKLSFCWYRKNKDK</sequence>
<keyword evidence="2" id="KW-1185">Reference proteome</keyword>
<protein>
    <submittedName>
        <fullName evidence="1">Uncharacterized protein</fullName>
    </submittedName>
</protein>
<evidence type="ECO:0000313" key="1">
    <source>
        <dbReference type="EMBL" id="CAJ1935411.1"/>
    </source>
</evidence>
<reference evidence="1" key="1">
    <citation type="submission" date="2023-10" db="EMBL/GenBank/DDBJ databases">
        <authorList>
            <person name="Domelevo Entfellner J.-B."/>
        </authorList>
    </citation>
    <scope>NUCLEOTIDE SEQUENCE</scope>
</reference>
<dbReference type="Gramene" id="rna-AYBTSS11_LOCUS6890">
    <property type="protein sequence ID" value="CAJ1935411.1"/>
    <property type="gene ID" value="gene-AYBTSS11_LOCUS6890"/>
</dbReference>
<organism evidence="1 2">
    <name type="scientific">Sphenostylis stenocarpa</name>
    <dbReference type="NCBI Taxonomy" id="92480"/>
    <lineage>
        <taxon>Eukaryota</taxon>
        <taxon>Viridiplantae</taxon>
        <taxon>Streptophyta</taxon>
        <taxon>Embryophyta</taxon>
        <taxon>Tracheophyta</taxon>
        <taxon>Spermatophyta</taxon>
        <taxon>Magnoliopsida</taxon>
        <taxon>eudicotyledons</taxon>
        <taxon>Gunneridae</taxon>
        <taxon>Pentapetalae</taxon>
        <taxon>rosids</taxon>
        <taxon>fabids</taxon>
        <taxon>Fabales</taxon>
        <taxon>Fabaceae</taxon>
        <taxon>Papilionoideae</taxon>
        <taxon>50 kb inversion clade</taxon>
        <taxon>NPAAA clade</taxon>
        <taxon>indigoferoid/millettioid clade</taxon>
        <taxon>Phaseoleae</taxon>
        <taxon>Sphenostylis</taxon>
    </lineage>
</organism>